<dbReference type="GO" id="GO:0016787">
    <property type="term" value="F:hydrolase activity"/>
    <property type="evidence" value="ECO:0007669"/>
    <property type="project" value="UniProtKB-UniRule"/>
</dbReference>
<feature type="domain" description="UvrD-like helicase ATP-binding" evidence="6">
    <location>
        <begin position="1"/>
        <end position="300"/>
    </location>
</feature>
<dbReference type="InterPro" id="IPR014016">
    <property type="entry name" value="UvrD-like_ATP-bd"/>
</dbReference>
<organism evidence="7 8">
    <name type="scientific">Candidatus Methylospira mobilis</name>
    <dbReference type="NCBI Taxonomy" id="1808979"/>
    <lineage>
        <taxon>Bacteria</taxon>
        <taxon>Pseudomonadati</taxon>
        <taxon>Pseudomonadota</taxon>
        <taxon>Gammaproteobacteria</taxon>
        <taxon>Methylococcales</taxon>
        <taxon>Methylococcaceae</taxon>
        <taxon>Candidatus Methylospira</taxon>
    </lineage>
</organism>
<keyword evidence="2 5" id="KW-0378">Hydrolase</keyword>
<dbReference type="PROSITE" id="PS51198">
    <property type="entry name" value="UVRD_HELICASE_ATP_BIND"/>
    <property type="match status" value="1"/>
</dbReference>
<dbReference type="GO" id="GO:0005524">
    <property type="term" value="F:ATP binding"/>
    <property type="evidence" value="ECO:0007669"/>
    <property type="project" value="UniProtKB-UniRule"/>
</dbReference>
<feature type="binding site" evidence="5">
    <location>
        <begin position="22"/>
        <end position="29"/>
    </location>
    <ligand>
        <name>ATP</name>
        <dbReference type="ChEBI" id="CHEBI:30616"/>
    </ligand>
</feature>
<dbReference type="EMBL" id="CP044205">
    <property type="protein sequence ID" value="QFY41991.1"/>
    <property type="molecule type" value="Genomic_DNA"/>
</dbReference>
<keyword evidence="3 5" id="KW-0347">Helicase</keyword>
<dbReference type="GO" id="GO:0031297">
    <property type="term" value="P:replication fork processing"/>
    <property type="evidence" value="ECO:0007669"/>
    <property type="project" value="TreeGrafter"/>
</dbReference>
<dbReference type="KEGG" id="mmob:F6R98_04550"/>
<evidence type="ECO:0000313" key="7">
    <source>
        <dbReference type="EMBL" id="QFY41991.1"/>
    </source>
</evidence>
<sequence>MRLTDEQRAVIESDNQVSIINAVAGSGKTTTLIEYAACRPRERILYLAYNRSAAAELKERLLARNLKHVAVSTMHGLAYRYTGSHSLKLEGDISEWRLLDQYVPAAERATEHATLYAWLLKDLLNFYLNSDIRALDDSLLRAHMTITAPSDQAGALIERHGEEMLAILRNILADMRAGRTPAIHDFYLKLFQFVPARLPYDLVMVDEAQDVSPVMLAIVRRQSHLRQIFVGDSFQQIYGFRFAIDSLGAIEGNRYWLTQTFRFGDKLARHLSAQINNAYEILDETISLQIRGTEQDTRFGKQVRKQQSHKTVIARSNLSLFESVIEHITRNARNLYFEGGHPGYGFLNSRVVGLYYLKEGQAAKINDPFIQRFPSFDEVKRFAQDAQSQALSLAWDLVQRHGSRLFEFDRSIKERLVAKQYAQAVFTTTHKAKGQEYEDVEMVQDDFTTREDLARLYNSGKSDLNPARLKEEINIYYVAATRAKNSIRLADF</sequence>
<dbReference type="SUPFAM" id="SSF52540">
    <property type="entry name" value="P-loop containing nucleoside triphosphate hydrolases"/>
    <property type="match status" value="1"/>
</dbReference>
<evidence type="ECO:0000256" key="5">
    <source>
        <dbReference type="PROSITE-ProRule" id="PRU00560"/>
    </source>
</evidence>
<evidence type="ECO:0000259" key="6">
    <source>
        <dbReference type="PROSITE" id="PS51198"/>
    </source>
</evidence>
<dbReference type="OrthoDB" id="5318045at2"/>
<accession>A0A5Q0BIG3</accession>
<name>A0A5Q0BIG3_9GAMM</name>
<dbReference type="GO" id="GO:0000724">
    <property type="term" value="P:double-strand break repair via homologous recombination"/>
    <property type="evidence" value="ECO:0007669"/>
    <property type="project" value="TreeGrafter"/>
</dbReference>
<evidence type="ECO:0000256" key="4">
    <source>
        <dbReference type="ARBA" id="ARBA00022840"/>
    </source>
</evidence>
<proteinExistence type="predicted"/>
<dbReference type="Gene3D" id="3.40.50.300">
    <property type="entry name" value="P-loop containing nucleotide triphosphate hydrolases"/>
    <property type="match status" value="2"/>
</dbReference>
<dbReference type="RefSeq" id="WP_153247976.1">
    <property type="nucleotide sequence ID" value="NZ_CP044205.1"/>
</dbReference>
<protein>
    <submittedName>
        <fullName evidence="7">AAA family ATPase</fullName>
    </submittedName>
</protein>
<evidence type="ECO:0000313" key="8">
    <source>
        <dbReference type="Proteomes" id="UP000325755"/>
    </source>
</evidence>
<dbReference type="GO" id="GO:0043138">
    <property type="term" value="F:3'-5' DNA helicase activity"/>
    <property type="evidence" value="ECO:0007669"/>
    <property type="project" value="TreeGrafter"/>
</dbReference>
<dbReference type="InParanoid" id="A0A5Q0BIG3"/>
<dbReference type="InterPro" id="IPR000212">
    <property type="entry name" value="DNA_helicase_UvrD/REP"/>
</dbReference>
<dbReference type="Pfam" id="PF00580">
    <property type="entry name" value="UvrD-helicase"/>
    <property type="match status" value="1"/>
</dbReference>
<dbReference type="InterPro" id="IPR027417">
    <property type="entry name" value="P-loop_NTPase"/>
</dbReference>
<keyword evidence="8" id="KW-1185">Reference proteome</keyword>
<keyword evidence="4 5" id="KW-0067">ATP-binding</keyword>
<evidence type="ECO:0000256" key="3">
    <source>
        <dbReference type="ARBA" id="ARBA00022806"/>
    </source>
</evidence>
<gene>
    <name evidence="7" type="ORF">F6R98_04550</name>
</gene>
<dbReference type="PANTHER" id="PTHR11070:SF30">
    <property type="entry name" value="F-BOX DNA HELICASE 1"/>
    <property type="match status" value="1"/>
</dbReference>
<reference evidence="7 8" key="1">
    <citation type="submission" date="2019-09" db="EMBL/GenBank/DDBJ databases">
        <title>Ecophysiology of the spiral-shaped methanotroph Methylospira mobilis as revealed by the complete genome sequence.</title>
        <authorList>
            <person name="Oshkin I.Y."/>
            <person name="Dedysh S.N."/>
            <person name="Miroshnikov K."/>
            <person name="Danilova O.V."/>
            <person name="Hakobyan A."/>
            <person name="Liesack W."/>
        </authorList>
    </citation>
    <scope>NUCLEOTIDE SEQUENCE [LARGE SCALE GENOMIC DNA]</scope>
    <source>
        <strain evidence="7 8">Shm1</strain>
    </source>
</reference>
<dbReference type="GO" id="GO:0003677">
    <property type="term" value="F:DNA binding"/>
    <property type="evidence" value="ECO:0007669"/>
    <property type="project" value="InterPro"/>
</dbReference>
<dbReference type="AlphaFoldDB" id="A0A5Q0BIG3"/>
<evidence type="ECO:0000256" key="2">
    <source>
        <dbReference type="ARBA" id="ARBA00022801"/>
    </source>
</evidence>
<dbReference type="Proteomes" id="UP000325755">
    <property type="component" value="Chromosome"/>
</dbReference>
<keyword evidence="1 5" id="KW-0547">Nucleotide-binding</keyword>
<dbReference type="PANTHER" id="PTHR11070">
    <property type="entry name" value="UVRD / RECB / PCRA DNA HELICASE FAMILY MEMBER"/>
    <property type="match status" value="1"/>
</dbReference>
<evidence type="ECO:0000256" key="1">
    <source>
        <dbReference type="ARBA" id="ARBA00022741"/>
    </source>
</evidence>